<dbReference type="PANTHER" id="PTHR43877">
    <property type="entry name" value="AMINOALKYLPHOSPHONATE N-ACETYLTRANSFERASE-RELATED-RELATED"/>
    <property type="match status" value="1"/>
</dbReference>
<dbReference type="SUPFAM" id="SSF55729">
    <property type="entry name" value="Acyl-CoA N-acyltransferases (Nat)"/>
    <property type="match status" value="1"/>
</dbReference>
<keyword evidence="2" id="KW-0012">Acyltransferase</keyword>
<sequence length="151" mass="16975">MKVGFARTERSDAETLVRMRIDAMRESLERIGRFDPERARERFLNGFDPAQCRFILVNGEPAGFVQVKPADDHLALEHLYVVPGFQGRGVGAAVLESILADADRRSMPVKLGALRDSDSNRFYQRHGFVKVDETQWDIYYVKAPSASDGGT</sequence>
<dbReference type="Pfam" id="PF00583">
    <property type="entry name" value="Acetyltransf_1"/>
    <property type="match status" value="1"/>
</dbReference>
<dbReference type="AlphaFoldDB" id="A0A2N7VID3"/>
<dbReference type="PROSITE" id="PS51186">
    <property type="entry name" value="GNAT"/>
    <property type="match status" value="1"/>
</dbReference>
<dbReference type="Gene3D" id="3.40.630.30">
    <property type="match status" value="1"/>
</dbReference>
<dbReference type="EMBL" id="PNYA01000022">
    <property type="protein sequence ID" value="PMS16916.1"/>
    <property type="molecule type" value="Genomic_DNA"/>
</dbReference>
<dbReference type="InterPro" id="IPR050832">
    <property type="entry name" value="Bact_Acetyltransf"/>
</dbReference>
<dbReference type="GO" id="GO:0016747">
    <property type="term" value="F:acyltransferase activity, transferring groups other than amino-acyl groups"/>
    <property type="evidence" value="ECO:0007669"/>
    <property type="project" value="InterPro"/>
</dbReference>
<keyword evidence="5" id="KW-1185">Reference proteome</keyword>
<dbReference type="RefSeq" id="WP_102647655.1">
    <property type="nucleotide sequence ID" value="NZ_PNYA01000022.1"/>
</dbReference>
<evidence type="ECO:0000256" key="2">
    <source>
        <dbReference type="ARBA" id="ARBA00023315"/>
    </source>
</evidence>
<evidence type="ECO:0000313" key="5">
    <source>
        <dbReference type="Proteomes" id="UP000235616"/>
    </source>
</evidence>
<dbReference type="CDD" id="cd04301">
    <property type="entry name" value="NAT_SF"/>
    <property type="match status" value="1"/>
</dbReference>
<dbReference type="Proteomes" id="UP000235616">
    <property type="component" value="Unassembled WGS sequence"/>
</dbReference>
<keyword evidence="1 4" id="KW-0808">Transferase</keyword>
<evidence type="ECO:0000256" key="1">
    <source>
        <dbReference type="ARBA" id="ARBA00022679"/>
    </source>
</evidence>
<evidence type="ECO:0000313" key="4">
    <source>
        <dbReference type="EMBL" id="PMS16916.1"/>
    </source>
</evidence>
<feature type="domain" description="N-acetyltransferase" evidence="3">
    <location>
        <begin position="3"/>
        <end position="145"/>
    </location>
</feature>
<dbReference type="OrthoDB" id="5522469at2"/>
<gene>
    <name evidence="4" type="ORF">C0Z18_22215</name>
</gene>
<dbReference type="InterPro" id="IPR000182">
    <property type="entry name" value="GNAT_dom"/>
</dbReference>
<proteinExistence type="predicted"/>
<comment type="caution">
    <text evidence="4">The sequence shown here is derived from an EMBL/GenBank/DDBJ whole genome shotgun (WGS) entry which is preliminary data.</text>
</comment>
<evidence type="ECO:0000259" key="3">
    <source>
        <dbReference type="PROSITE" id="PS51186"/>
    </source>
</evidence>
<dbReference type="InterPro" id="IPR016181">
    <property type="entry name" value="Acyl_CoA_acyltransferase"/>
</dbReference>
<name>A0A2N7VID3_9BURK</name>
<accession>A0A2N7VID3</accession>
<organism evidence="4 5">
    <name type="scientific">Trinickia dabaoshanensis</name>
    <dbReference type="NCBI Taxonomy" id="564714"/>
    <lineage>
        <taxon>Bacteria</taxon>
        <taxon>Pseudomonadati</taxon>
        <taxon>Pseudomonadota</taxon>
        <taxon>Betaproteobacteria</taxon>
        <taxon>Burkholderiales</taxon>
        <taxon>Burkholderiaceae</taxon>
        <taxon>Trinickia</taxon>
    </lineage>
</organism>
<reference evidence="4 5" key="1">
    <citation type="submission" date="2018-01" db="EMBL/GenBank/DDBJ databases">
        <title>Whole genome analyses suggest that Burkholderia sensu lato contains two further novel genera in the rhizoxinica-symbiotica group Mycetohabitans gen. nov., and Trinickia gen. nov.: implications for the evolution of diazotrophy and nodulation in the Burkholderiaceae.</title>
        <authorList>
            <person name="Estrada-de los Santos P."/>
            <person name="Palmer M."/>
            <person name="Chavez-Ramirez B."/>
            <person name="Beukes C."/>
            <person name="Steenkamp E.T."/>
            <person name="Hirsch A.M."/>
            <person name="Manyaka P."/>
            <person name="Maluk M."/>
            <person name="Lafos M."/>
            <person name="Crook M."/>
            <person name="Gross E."/>
            <person name="Simon M.F."/>
            <person name="Bueno dos Reis Junior F."/>
            <person name="Poole P.S."/>
            <person name="Venter S.N."/>
            <person name="James E.K."/>
        </authorList>
    </citation>
    <scope>NUCLEOTIDE SEQUENCE [LARGE SCALE GENOMIC DNA]</scope>
    <source>
        <strain evidence="4 5">GIMN1.004</strain>
    </source>
</reference>
<protein>
    <submittedName>
        <fullName evidence="4">GNAT family N-acetyltransferase</fullName>
    </submittedName>
</protein>